<reference evidence="3" key="1">
    <citation type="submission" date="2020-06" db="EMBL/GenBank/DDBJ databases">
        <title>Legume-microbial interactions unlock mineral nutrients during tropical forest succession.</title>
        <authorList>
            <person name="Epihov D.Z."/>
        </authorList>
    </citation>
    <scope>NUCLEOTIDE SEQUENCE [LARGE SCALE GENOMIC DNA]</scope>
    <source>
        <strain evidence="3">Pan2503</strain>
    </source>
</reference>
<dbReference type="PANTHER" id="PTHR18968:SF13">
    <property type="entry name" value="ACETOLACTATE SYNTHASE CATALYTIC SUBUNIT, MITOCHONDRIAL"/>
    <property type="match status" value="1"/>
</dbReference>
<gene>
    <name evidence="3" type="ORF">HRJ53_09390</name>
</gene>
<dbReference type="InterPro" id="IPR011766">
    <property type="entry name" value="TPP_enzyme_TPP-bd"/>
</dbReference>
<dbReference type="PANTHER" id="PTHR18968">
    <property type="entry name" value="THIAMINE PYROPHOSPHATE ENZYMES"/>
    <property type="match status" value="1"/>
</dbReference>
<dbReference type="InterPro" id="IPR029061">
    <property type="entry name" value="THDP-binding"/>
</dbReference>
<dbReference type="EMBL" id="JACDQQ010000910">
    <property type="protein sequence ID" value="MBA0085198.1"/>
    <property type="molecule type" value="Genomic_DNA"/>
</dbReference>
<evidence type="ECO:0000256" key="1">
    <source>
        <dbReference type="ARBA" id="ARBA00007812"/>
    </source>
</evidence>
<evidence type="ECO:0000259" key="2">
    <source>
        <dbReference type="Pfam" id="PF02775"/>
    </source>
</evidence>
<dbReference type="SUPFAM" id="SSF52518">
    <property type="entry name" value="Thiamin diphosphate-binding fold (THDP-binding)"/>
    <property type="match status" value="1"/>
</dbReference>
<organism evidence="3 4">
    <name type="scientific">Candidatus Acidiferrum panamense</name>
    <dbReference type="NCBI Taxonomy" id="2741543"/>
    <lineage>
        <taxon>Bacteria</taxon>
        <taxon>Pseudomonadati</taxon>
        <taxon>Acidobacteriota</taxon>
        <taxon>Terriglobia</taxon>
        <taxon>Candidatus Acidiferrales</taxon>
        <taxon>Candidatus Acidiferrum</taxon>
    </lineage>
</organism>
<accession>A0A7V8SWR3</accession>
<dbReference type="CDD" id="cd02002">
    <property type="entry name" value="TPP_BFDC"/>
    <property type="match status" value="1"/>
</dbReference>
<dbReference type="GO" id="GO:0009097">
    <property type="term" value="P:isoleucine biosynthetic process"/>
    <property type="evidence" value="ECO:0007669"/>
    <property type="project" value="TreeGrafter"/>
</dbReference>
<protein>
    <recommendedName>
        <fullName evidence="2">Thiamine pyrophosphate enzyme TPP-binding domain-containing protein</fullName>
    </recommendedName>
</protein>
<keyword evidence="4" id="KW-1185">Reference proteome</keyword>
<dbReference type="Pfam" id="PF02775">
    <property type="entry name" value="TPP_enzyme_C"/>
    <property type="match status" value="1"/>
</dbReference>
<comment type="similarity">
    <text evidence="1">Belongs to the TPP enzyme family.</text>
</comment>
<dbReference type="GO" id="GO:0050660">
    <property type="term" value="F:flavin adenine dinucleotide binding"/>
    <property type="evidence" value="ECO:0007669"/>
    <property type="project" value="TreeGrafter"/>
</dbReference>
<feature type="domain" description="Thiamine pyrophosphate enzyme TPP-binding" evidence="2">
    <location>
        <begin position="146"/>
        <end position="302"/>
    </location>
</feature>
<dbReference type="InterPro" id="IPR045229">
    <property type="entry name" value="TPP_enz"/>
</dbReference>
<name>A0A7V8SWR3_9BACT</name>
<dbReference type="GO" id="GO:0005948">
    <property type="term" value="C:acetolactate synthase complex"/>
    <property type="evidence" value="ECO:0007669"/>
    <property type="project" value="TreeGrafter"/>
</dbReference>
<sequence length="308" mass="34217">MGLECSDFWNALHSFRDQIHRTSLPLTKPGVKLISITAGDLFSKSNYQDFQRFPQVDLDIAADAEATLPSLTESIKSQLTSDRKRALEDRRAQFAVARQESLERAREAAGYAWDASPISTARLCAELWAQIKDYDWSLVSFTTFVNRWPQRLWSFDKYHQYIGGHGGAGIGYGAPAAVGAALANRKYGRLSVNIQCDGDLMYAPGVLWTAAHHRIPLLTVMHNNRAYHQEVMQVQIMANRHSRGVDRAGIGTMLDDPAIDFSKLAQSMGLHAEGPITDPKDLGPAIRRALEVVKRGEPALIDACTQPR</sequence>
<dbReference type="Gene3D" id="3.40.50.1220">
    <property type="entry name" value="TPP-binding domain"/>
    <property type="match status" value="1"/>
</dbReference>
<dbReference type="Gene3D" id="3.40.50.970">
    <property type="match status" value="1"/>
</dbReference>
<dbReference type="AlphaFoldDB" id="A0A7V8SWR3"/>
<dbReference type="GO" id="GO:0009099">
    <property type="term" value="P:L-valine biosynthetic process"/>
    <property type="evidence" value="ECO:0007669"/>
    <property type="project" value="TreeGrafter"/>
</dbReference>
<dbReference type="GO" id="GO:0030976">
    <property type="term" value="F:thiamine pyrophosphate binding"/>
    <property type="evidence" value="ECO:0007669"/>
    <property type="project" value="InterPro"/>
</dbReference>
<dbReference type="Proteomes" id="UP000567293">
    <property type="component" value="Unassembled WGS sequence"/>
</dbReference>
<comment type="caution">
    <text evidence="3">The sequence shown here is derived from an EMBL/GenBank/DDBJ whole genome shotgun (WGS) entry which is preliminary data.</text>
</comment>
<proteinExistence type="inferred from homology"/>
<evidence type="ECO:0000313" key="3">
    <source>
        <dbReference type="EMBL" id="MBA0085198.1"/>
    </source>
</evidence>
<dbReference type="GO" id="GO:0003984">
    <property type="term" value="F:acetolactate synthase activity"/>
    <property type="evidence" value="ECO:0007669"/>
    <property type="project" value="TreeGrafter"/>
</dbReference>
<evidence type="ECO:0000313" key="4">
    <source>
        <dbReference type="Proteomes" id="UP000567293"/>
    </source>
</evidence>